<feature type="domain" description="Cysteinyl-tRNA synthetase class Ia DALR" evidence="13">
    <location>
        <begin position="382"/>
        <end position="448"/>
    </location>
</feature>
<dbReference type="CDD" id="cd00672">
    <property type="entry name" value="CysRS_core"/>
    <property type="match status" value="1"/>
</dbReference>
<evidence type="ECO:0000256" key="4">
    <source>
        <dbReference type="ARBA" id="ARBA00022490"/>
    </source>
</evidence>
<dbReference type="Gene3D" id="1.20.120.1910">
    <property type="entry name" value="Cysteine-tRNA ligase, C-terminal anti-codon recognition domain"/>
    <property type="match status" value="1"/>
</dbReference>
<evidence type="ECO:0000256" key="8">
    <source>
        <dbReference type="ARBA" id="ARBA00022833"/>
    </source>
</evidence>
<keyword evidence="4 12" id="KW-0963">Cytoplasm</keyword>
<dbReference type="HAMAP" id="MF_00041">
    <property type="entry name" value="Cys_tRNA_synth"/>
    <property type="match status" value="1"/>
</dbReference>
<protein>
    <recommendedName>
        <fullName evidence="12">Cysteine--tRNA ligase</fullName>
        <ecNumber evidence="12">6.1.1.16</ecNumber>
    </recommendedName>
    <alternativeName>
        <fullName evidence="12">Cysteinyl-tRNA synthetase</fullName>
        <shortName evidence="12">CysRS</shortName>
    </alternativeName>
</protein>
<dbReference type="EC" id="6.1.1.16" evidence="12"/>
<feature type="short sequence motif" description="'HIGH' region" evidence="12">
    <location>
        <begin position="39"/>
        <end position="49"/>
    </location>
</feature>
<comment type="subcellular location">
    <subcellularLocation>
        <location evidence="1 12">Cytoplasm</location>
    </subcellularLocation>
</comment>
<evidence type="ECO:0000313" key="14">
    <source>
        <dbReference type="EMBL" id="WKN36656.1"/>
    </source>
</evidence>
<dbReference type="SUPFAM" id="SSF47323">
    <property type="entry name" value="Anticodon-binding domain of a subclass of class I aminoacyl-tRNA synthetases"/>
    <property type="match status" value="1"/>
</dbReference>
<comment type="cofactor">
    <cofactor evidence="12">
        <name>Zn(2+)</name>
        <dbReference type="ChEBI" id="CHEBI:29105"/>
    </cofactor>
    <text evidence="12">Binds 1 zinc ion per subunit.</text>
</comment>
<dbReference type="InterPro" id="IPR015273">
    <property type="entry name" value="Cys-tRNA-synt_Ia_DALR"/>
</dbReference>
<feature type="binding site" evidence="12">
    <location>
        <position position="37"/>
    </location>
    <ligand>
        <name>Zn(2+)</name>
        <dbReference type="ChEBI" id="CHEBI:29105"/>
    </ligand>
</feature>
<keyword evidence="10 12" id="KW-0648">Protein biosynthesis</keyword>
<evidence type="ECO:0000256" key="7">
    <source>
        <dbReference type="ARBA" id="ARBA00022741"/>
    </source>
</evidence>
<evidence type="ECO:0000256" key="3">
    <source>
        <dbReference type="ARBA" id="ARBA00011245"/>
    </source>
</evidence>
<comment type="similarity">
    <text evidence="2 12">Belongs to the class-I aminoacyl-tRNA synthetase family.</text>
</comment>
<evidence type="ECO:0000256" key="5">
    <source>
        <dbReference type="ARBA" id="ARBA00022598"/>
    </source>
</evidence>
<comment type="subunit">
    <text evidence="3 12">Monomer.</text>
</comment>
<feature type="binding site" evidence="12">
    <location>
        <position position="258"/>
    </location>
    <ligand>
        <name>Zn(2+)</name>
        <dbReference type="ChEBI" id="CHEBI:29105"/>
    </ligand>
</feature>
<dbReference type="GO" id="GO:0006423">
    <property type="term" value="P:cysteinyl-tRNA aminoacylation"/>
    <property type="evidence" value="ECO:0007669"/>
    <property type="project" value="UniProtKB-UniRule"/>
</dbReference>
<dbReference type="InterPro" id="IPR015803">
    <property type="entry name" value="Cys-tRNA-ligase"/>
</dbReference>
<dbReference type="EMBL" id="CP120682">
    <property type="protein sequence ID" value="WKN36656.1"/>
    <property type="molecule type" value="Genomic_DNA"/>
</dbReference>
<dbReference type="AlphaFoldDB" id="A0AA49JE23"/>
<evidence type="ECO:0000256" key="1">
    <source>
        <dbReference type="ARBA" id="ARBA00004496"/>
    </source>
</evidence>
<evidence type="ECO:0000256" key="11">
    <source>
        <dbReference type="ARBA" id="ARBA00023146"/>
    </source>
</evidence>
<keyword evidence="6 12" id="KW-0479">Metal-binding</keyword>
<accession>A0AA49JE23</accession>
<dbReference type="GO" id="GO:0004817">
    <property type="term" value="F:cysteine-tRNA ligase activity"/>
    <property type="evidence" value="ECO:0007669"/>
    <property type="project" value="UniProtKB-UniRule"/>
</dbReference>
<keyword evidence="11 12" id="KW-0030">Aminoacyl-tRNA synthetase</keyword>
<dbReference type="InterPro" id="IPR032678">
    <property type="entry name" value="tRNA-synt_1_cat_dom"/>
</dbReference>
<evidence type="ECO:0000259" key="13">
    <source>
        <dbReference type="SMART" id="SM00840"/>
    </source>
</evidence>
<dbReference type="InterPro" id="IPR009080">
    <property type="entry name" value="tRNAsynth_Ia_anticodon-bd"/>
</dbReference>
<keyword evidence="5 12" id="KW-0436">Ligase</keyword>
<dbReference type="InterPro" id="IPR014729">
    <property type="entry name" value="Rossmann-like_a/b/a_fold"/>
</dbReference>
<dbReference type="SUPFAM" id="SSF52374">
    <property type="entry name" value="Nucleotidylyl transferase"/>
    <property type="match status" value="1"/>
</dbReference>
<dbReference type="NCBIfam" id="TIGR00435">
    <property type="entry name" value="cysS"/>
    <property type="match status" value="1"/>
</dbReference>
<feature type="binding site" evidence="12">
    <location>
        <position position="262"/>
    </location>
    <ligand>
        <name>Zn(2+)</name>
        <dbReference type="ChEBI" id="CHEBI:29105"/>
    </ligand>
</feature>
<dbReference type="GO" id="GO:0005524">
    <property type="term" value="F:ATP binding"/>
    <property type="evidence" value="ECO:0007669"/>
    <property type="project" value="UniProtKB-UniRule"/>
</dbReference>
<evidence type="ECO:0000256" key="10">
    <source>
        <dbReference type="ARBA" id="ARBA00022917"/>
    </source>
</evidence>
<comment type="catalytic activity">
    <reaction evidence="12">
        <text>tRNA(Cys) + L-cysteine + ATP = L-cysteinyl-tRNA(Cys) + AMP + diphosphate</text>
        <dbReference type="Rhea" id="RHEA:17773"/>
        <dbReference type="Rhea" id="RHEA-COMP:9661"/>
        <dbReference type="Rhea" id="RHEA-COMP:9679"/>
        <dbReference type="ChEBI" id="CHEBI:30616"/>
        <dbReference type="ChEBI" id="CHEBI:33019"/>
        <dbReference type="ChEBI" id="CHEBI:35235"/>
        <dbReference type="ChEBI" id="CHEBI:78442"/>
        <dbReference type="ChEBI" id="CHEBI:78517"/>
        <dbReference type="ChEBI" id="CHEBI:456215"/>
        <dbReference type="EC" id="6.1.1.16"/>
    </reaction>
</comment>
<dbReference type="PANTHER" id="PTHR10890:SF3">
    <property type="entry name" value="CYSTEINE--TRNA LIGASE, CYTOPLASMIC"/>
    <property type="match status" value="1"/>
</dbReference>
<dbReference type="InterPro" id="IPR024909">
    <property type="entry name" value="Cys-tRNA/MSH_ligase"/>
</dbReference>
<dbReference type="SMART" id="SM00840">
    <property type="entry name" value="DALR_2"/>
    <property type="match status" value="1"/>
</dbReference>
<feature type="binding site" evidence="12">
    <location>
        <position position="233"/>
    </location>
    <ligand>
        <name>Zn(2+)</name>
        <dbReference type="ChEBI" id="CHEBI:29105"/>
    </ligand>
</feature>
<feature type="binding site" evidence="12">
    <location>
        <position position="293"/>
    </location>
    <ligand>
        <name>ATP</name>
        <dbReference type="ChEBI" id="CHEBI:30616"/>
    </ligand>
</feature>
<evidence type="ECO:0000256" key="9">
    <source>
        <dbReference type="ARBA" id="ARBA00022840"/>
    </source>
</evidence>
<gene>
    <name evidence="12 14" type="primary">cysS</name>
    <name evidence="14" type="ORF">K4G66_30295</name>
</gene>
<reference evidence="14" key="2">
    <citation type="journal article" date="2024" name="Antonie Van Leeuwenhoek">
        <title>Roseihalotalea indica gen. nov., sp. nov., a halophilic Bacteroidetes from mesopelagic Southwest Indian Ocean with higher carbohydrate metabolic potential.</title>
        <authorList>
            <person name="Chen B."/>
            <person name="Zhang M."/>
            <person name="Lin D."/>
            <person name="Ye J."/>
            <person name="Tang K."/>
        </authorList>
    </citation>
    <scope>NUCLEOTIDE SEQUENCE</scope>
    <source>
        <strain evidence="14">TK19036</strain>
    </source>
</reference>
<organism evidence="14">
    <name type="scientific">Roseihalotalea indica</name>
    <dbReference type="NCBI Taxonomy" id="2867963"/>
    <lineage>
        <taxon>Bacteria</taxon>
        <taxon>Pseudomonadati</taxon>
        <taxon>Bacteroidota</taxon>
        <taxon>Cytophagia</taxon>
        <taxon>Cytophagales</taxon>
        <taxon>Catalimonadaceae</taxon>
        <taxon>Roseihalotalea</taxon>
    </lineage>
</organism>
<reference evidence="14" key="1">
    <citation type="journal article" date="2023" name="Comput. Struct. Biotechnol. J.">
        <title>Discovery of a novel marine Bacteroidetes with a rich repertoire of carbohydrate-active enzymes.</title>
        <authorList>
            <person name="Chen B."/>
            <person name="Liu G."/>
            <person name="Chen Q."/>
            <person name="Wang H."/>
            <person name="Liu L."/>
            <person name="Tang K."/>
        </authorList>
    </citation>
    <scope>NUCLEOTIDE SEQUENCE</scope>
    <source>
        <strain evidence="14">TK19036</strain>
    </source>
</reference>
<keyword evidence="8 12" id="KW-0862">Zinc</keyword>
<dbReference type="GO" id="GO:0008270">
    <property type="term" value="F:zinc ion binding"/>
    <property type="evidence" value="ECO:0007669"/>
    <property type="project" value="UniProtKB-UniRule"/>
</dbReference>
<dbReference type="Pfam" id="PF09190">
    <property type="entry name" value="DALR_2"/>
    <property type="match status" value="1"/>
</dbReference>
<dbReference type="PANTHER" id="PTHR10890">
    <property type="entry name" value="CYSTEINYL-TRNA SYNTHETASE"/>
    <property type="match status" value="1"/>
</dbReference>
<name>A0AA49JE23_9BACT</name>
<sequence length="504" mass="57092">MSQTLFQKYPLSVTNSLSRKKEIFEPIHPPRVGMYLCGPTMYGDPHLGHARSAINFDVIFRYLLHLGYKVRFVRNITDVGHLEDEVAGAGEDKVSKKARLEKLEPMEIVQMYTYRYHEAVRQLNVLPPSIEPTASGHIIEQIEVIQSIIKHGFGYEVNGSIYFDLEKYAKDQPYGIISGKVLEDLQSGSRQTEGLSEKRSPHDFALWKKASPEHIMRWDSPWGEGFPGWHLECTTMSTKYLGETFDIHGGGLDLQFPHHEAEIAQSYGAYHKHPANYWIHHNLVTIDGQKMSKSLGNFITLEQLFTGDHPLLEQAYSPMTLRFFVLQAHYRSPIDFSNGALQAAEKGLSRLTNALDILAKLNHQPAEVNTELDDEINQLIDQCYQQMSDDFNTAKLIAVLFDLSAKINAFHNQQLSLGSISASTFKNMTSTFQVMMLEVLGIKPEKSDDTQQKDGLIQLLIDIRNKARSNKDFATSDQIRDQLITLGVQLKDEKSGNTSYSIVN</sequence>
<dbReference type="Gene3D" id="3.40.50.620">
    <property type="entry name" value="HUPs"/>
    <property type="match status" value="1"/>
</dbReference>
<evidence type="ECO:0000256" key="12">
    <source>
        <dbReference type="HAMAP-Rule" id="MF_00041"/>
    </source>
</evidence>
<keyword evidence="7 12" id="KW-0547">Nucleotide-binding</keyword>
<evidence type="ECO:0000256" key="2">
    <source>
        <dbReference type="ARBA" id="ARBA00005594"/>
    </source>
</evidence>
<evidence type="ECO:0000256" key="6">
    <source>
        <dbReference type="ARBA" id="ARBA00022723"/>
    </source>
</evidence>
<dbReference type="PRINTS" id="PR00983">
    <property type="entry name" value="TRNASYNTHCYS"/>
</dbReference>
<proteinExistence type="inferred from homology"/>
<dbReference type="GO" id="GO:0005829">
    <property type="term" value="C:cytosol"/>
    <property type="evidence" value="ECO:0007669"/>
    <property type="project" value="TreeGrafter"/>
</dbReference>
<feature type="short sequence motif" description="'KMSKS' region" evidence="12">
    <location>
        <begin position="290"/>
        <end position="294"/>
    </location>
</feature>
<keyword evidence="9 12" id="KW-0067">ATP-binding</keyword>
<dbReference type="Pfam" id="PF01406">
    <property type="entry name" value="tRNA-synt_1e"/>
    <property type="match status" value="1"/>
</dbReference>